<dbReference type="CDD" id="cd00130">
    <property type="entry name" value="PAS"/>
    <property type="match status" value="1"/>
</dbReference>
<dbReference type="GO" id="GO:0016301">
    <property type="term" value="F:kinase activity"/>
    <property type="evidence" value="ECO:0007669"/>
    <property type="project" value="UniProtKB-KW"/>
</dbReference>
<dbReference type="GO" id="GO:0000160">
    <property type="term" value="P:phosphorelay signal transduction system"/>
    <property type="evidence" value="ECO:0007669"/>
    <property type="project" value="UniProtKB-KW"/>
</dbReference>
<gene>
    <name evidence="11" type="ORF">MJ923_08030</name>
</gene>
<dbReference type="Gene3D" id="3.30.450.20">
    <property type="entry name" value="PAS domain"/>
    <property type="match status" value="2"/>
</dbReference>
<comment type="subcellular location">
    <subcellularLocation>
        <location evidence="1">Membrane</location>
    </subcellularLocation>
</comment>
<keyword evidence="8" id="KW-0472">Membrane</keyword>
<feature type="domain" description="PAS" evidence="9">
    <location>
        <begin position="481"/>
        <end position="551"/>
    </location>
</feature>
<dbReference type="Proteomes" id="UP001297581">
    <property type="component" value="Unassembled WGS sequence"/>
</dbReference>
<keyword evidence="3" id="KW-0808">Transferase</keyword>
<dbReference type="NCBIfam" id="TIGR00229">
    <property type="entry name" value="sensory_box"/>
    <property type="match status" value="1"/>
</dbReference>
<keyword evidence="4" id="KW-0547">Nucleotide-binding</keyword>
<sequence length="849" mass="94484">MNQSKASVSRQIHPKWRNSLPFRVGLLQTLVAAILLVATLWIMLGTLKEERLQQELNLNLSQGQLMLAKLHDLTAQLDTLVIAIADVAGTQRKSVQVIDETIPGLLSLPEHRDVIASGGIWPESAHPLGDDNQAKSFFWVRDMLGQLRKNDGYDSGRGYLEENWYKPVRLFPAGRVFWSPSYVDPYTQESMVTASVPIWEDHEFQGAATIDVSLTSLTHLVNAASHEMGGYVMLLDQFNQILSFPLPGTVGDSPQNMTSANLGTLYSRFSQFAPLAEMIDTADKAFIGSAHEHLIITQEQFSALAPSSGPLQRKMFEAIINNAARGQPKSAELIGTLEIKSDPVLNEASLISVYRMPGTFWKVVTVTPKTSFKHEAMLLAERAGLYLLLAQLIALALMFLIQQRLFIRPLARMVGALKSNDAAYLELEAGDRQDEIGVLASAFVARTRQLEIAMASLDASNLALEQQLEVQREAQQDLLAHREHLLALLKSSPNLIYIKDISGRYVLVNDKFCETIGLDRNRVVGATDHQIFSSDLVQSYTESDQRVVSQDAPLQYEEVLPTRLGELRFQMTKFAIRDEDDNLRGIGAIAFDIQSRKRLENELRTRVSQLESALEESTKERLKLDTMLRQAEFSLGQQDTEVARSDIRDHAWQTERRLVKAWYRDLVALIAHEQDALLSRACSSQASLDSLRDNLSEQAERLRLLDVLAGKHKGGQAAVPFDVLEALKTLFKAELASRHIEIHLSGERRLVTVLEGWQLALLSLGLMRLLISLGGNDAVSFAGNINIDIQKDGSDCILRFERQGVGAAAIATELEELSMWLSQHFGGSLSQLPTLAVATLIDCRLPLVE</sequence>
<evidence type="ECO:0000256" key="4">
    <source>
        <dbReference type="ARBA" id="ARBA00022741"/>
    </source>
</evidence>
<dbReference type="Gene3D" id="6.10.340.10">
    <property type="match status" value="1"/>
</dbReference>
<dbReference type="AlphaFoldDB" id="A0AAJ1BGF5"/>
<protein>
    <submittedName>
        <fullName evidence="11">PAS domain-containing protein</fullName>
    </submittedName>
</protein>
<dbReference type="EMBL" id="JAKUDL010000002">
    <property type="protein sequence ID" value="MCH4294253.1"/>
    <property type="molecule type" value="Genomic_DNA"/>
</dbReference>
<dbReference type="GO" id="GO:0016020">
    <property type="term" value="C:membrane"/>
    <property type="evidence" value="ECO:0007669"/>
    <property type="project" value="UniProtKB-SubCell"/>
</dbReference>
<evidence type="ECO:0000256" key="5">
    <source>
        <dbReference type="ARBA" id="ARBA00022777"/>
    </source>
</evidence>
<evidence type="ECO:0000259" key="10">
    <source>
        <dbReference type="PROSITE" id="PS50113"/>
    </source>
</evidence>
<reference evidence="11 12" key="1">
    <citation type="submission" date="2022-02" db="EMBL/GenBank/DDBJ databases">
        <title>The genome sequence of Shewanella sp. 3B26.</title>
        <authorList>
            <person name="Du J."/>
        </authorList>
    </citation>
    <scope>NUCLEOTIDE SEQUENCE [LARGE SCALE GENOMIC DNA]</scope>
    <source>
        <strain evidence="11 12">3B26</strain>
    </source>
</reference>
<dbReference type="PANTHER" id="PTHR44757:SF2">
    <property type="entry name" value="BIOFILM ARCHITECTURE MAINTENANCE PROTEIN MBAA"/>
    <property type="match status" value="1"/>
</dbReference>
<keyword evidence="12" id="KW-1185">Reference proteome</keyword>
<organism evidence="11 12">
    <name type="scientific">Shewanella zhuhaiensis</name>
    <dbReference type="NCBI Taxonomy" id="2919576"/>
    <lineage>
        <taxon>Bacteria</taxon>
        <taxon>Pseudomonadati</taxon>
        <taxon>Pseudomonadota</taxon>
        <taxon>Gammaproteobacteria</taxon>
        <taxon>Alteromonadales</taxon>
        <taxon>Shewanellaceae</taxon>
        <taxon>Shewanella</taxon>
    </lineage>
</organism>
<dbReference type="GO" id="GO:0005524">
    <property type="term" value="F:ATP binding"/>
    <property type="evidence" value="ECO:0007669"/>
    <property type="project" value="UniProtKB-KW"/>
</dbReference>
<accession>A0AAJ1BGF5</accession>
<dbReference type="RefSeq" id="WP_240590640.1">
    <property type="nucleotide sequence ID" value="NZ_JAKUDL010000002.1"/>
</dbReference>
<feature type="transmembrane region" description="Helical" evidence="8">
    <location>
        <begin position="20"/>
        <end position="44"/>
    </location>
</feature>
<dbReference type="InterPro" id="IPR000014">
    <property type="entry name" value="PAS"/>
</dbReference>
<keyword evidence="2" id="KW-0597">Phosphoprotein</keyword>
<name>A0AAJ1BGF5_9GAMM</name>
<evidence type="ECO:0000313" key="12">
    <source>
        <dbReference type="Proteomes" id="UP001297581"/>
    </source>
</evidence>
<dbReference type="InterPro" id="IPR000700">
    <property type="entry name" value="PAS-assoc_C"/>
</dbReference>
<evidence type="ECO:0000256" key="1">
    <source>
        <dbReference type="ARBA" id="ARBA00004370"/>
    </source>
</evidence>
<comment type="caution">
    <text evidence="11">The sequence shown here is derived from an EMBL/GenBank/DDBJ whole genome shotgun (WGS) entry which is preliminary data.</text>
</comment>
<dbReference type="PROSITE" id="PS50112">
    <property type="entry name" value="PAS"/>
    <property type="match status" value="1"/>
</dbReference>
<evidence type="ECO:0000259" key="9">
    <source>
        <dbReference type="PROSITE" id="PS50112"/>
    </source>
</evidence>
<proteinExistence type="predicted"/>
<dbReference type="InterPro" id="IPR029151">
    <property type="entry name" value="Sensor-like_sf"/>
</dbReference>
<dbReference type="InterPro" id="IPR052155">
    <property type="entry name" value="Biofilm_reg_signaling"/>
</dbReference>
<evidence type="ECO:0000256" key="3">
    <source>
        <dbReference type="ARBA" id="ARBA00022679"/>
    </source>
</evidence>
<keyword evidence="8" id="KW-0812">Transmembrane</keyword>
<dbReference type="SMART" id="SM00091">
    <property type="entry name" value="PAS"/>
    <property type="match status" value="1"/>
</dbReference>
<keyword evidence="5" id="KW-0418">Kinase</keyword>
<dbReference type="Pfam" id="PF08448">
    <property type="entry name" value="PAS_4"/>
    <property type="match status" value="1"/>
</dbReference>
<keyword evidence="6" id="KW-0067">ATP-binding</keyword>
<keyword evidence="7" id="KW-0902">Two-component regulatory system</keyword>
<dbReference type="SUPFAM" id="SSF103190">
    <property type="entry name" value="Sensory domain-like"/>
    <property type="match status" value="1"/>
</dbReference>
<evidence type="ECO:0000256" key="6">
    <source>
        <dbReference type="ARBA" id="ARBA00022840"/>
    </source>
</evidence>
<evidence type="ECO:0000256" key="8">
    <source>
        <dbReference type="SAM" id="Phobius"/>
    </source>
</evidence>
<dbReference type="SUPFAM" id="SSF55785">
    <property type="entry name" value="PYP-like sensor domain (PAS domain)"/>
    <property type="match status" value="1"/>
</dbReference>
<dbReference type="InterPro" id="IPR035965">
    <property type="entry name" value="PAS-like_dom_sf"/>
</dbReference>
<keyword evidence="8" id="KW-1133">Transmembrane helix</keyword>
<evidence type="ECO:0000256" key="7">
    <source>
        <dbReference type="ARBA" id="ARBA00023012"/>
    </source>
</evidence>
<dbReference type="CDD" id="cd12913">
    <property type="entry name" value="PDC1_MCP_like"/>
    <property type="match status" value="1"/>
</dbReference>
<evidence type="ECO:0000256" key="2">
    <source>
        <dbReference type="ARBA" id="ARBA00022553"/>
    </source>
</evidence>
<evidence type="ECO:0000313" key="11">
    <source>
        <dbReference type="EMBL" id="MCH4294253.1"/>
    </source>
</evidence>
<dbReference type="PROSITE" id="PS50113">
    <property type="entry name" value="PAC"/>
    <property type="match status" value="1"/>
</dbReference>
<dbReference type="PANTHER" id="PTHR44757">
    <property type="entry name" value="DIGUANYLATE CYCLASE DGCP"/>
    <property type="match status" value="1"/>
</dbReference>
<feature type="domain" description="PAC" evidence="10">
    <location>
        <begin position="554"/>
        <end position="605"/>
    </location>
</feature>
<dbReference type="Pfam" id="PF22673">
    <property type="entry name" value="MCP-like_PDC_1"/>
    <property type="match status" value="1"/>
</dbReference>
<dbReference type="InterPro" id="IPR013656">
    <property type="entry name" value="PAS_4"/>
</dbReference>